<dbReference type="GO" id="GO:0071949">
    <property type="term" value="F:FAD binding"/>
    <property type="evidence" value="ECO:0007669"/>
    <property type="project" value="InterPro"/>
</dbReference>
<comment type="cofactor">
    <cofactor evidence="1">
        <name>FAD</name>
        <dbReference type="ChEBI" id="CHEBI:57692"/>
    </cofactor>
</comment>
<dbReference type="InterPro" id="IPR006094">
    <property type="entry name" value="Oxid_FAD_bind_N"/>
</dbReference>
<name>A0A6A6SC85_9PLEO</name>
<dbReference type="PANTHER" id="PTHR42973:SF39">
    <property type="entry name" value="FAD-BINDING PCMH-TYPE DOMAIN-CONTAINING PROTEIN"/>
    <property type="match status" value="1"/>
</dbReference>
<dbReference type="EMBL" id="MU006778">
    <property type="protein sequence ID" value="KAF2644807.1"/>
    <property type="molecule type" value="Genomic_DNA"/>
</dbReference>
<accession>A0A6A6SC85</accession>
<evidence type="ECO:0000256" key="4">
    <source>
        <dbReference type="ARBA" id="ARBA00022827"/>
    </source>
</evidence>
<dbReference type="InterPro" id="IPR016169">
    <property type="entry name" value="FAD-bd_PCMH_sub2"/>
</dbReference>
<comment type="similarity">
    <text evidence="2">Belongs to the oxygen-dependent FAD-linked oxidoreductase family.</text>
</comment>
<dbReference type="Proteomes" id="UP000799753">
    <property type="component" value="Unassembled WGS sequence"/>
</dbReference>
<evidence type="ECO:0000256" key="3">
    <source>
        <dbReference type="ARBA" id="ARBA00022630"/>
    </source>
</evidence>
<dbReference type="Gene3D" id="3.30.465.10">
    <property type="match status" value="2"/>
</dbReference>
<sequence>MLFSLRSFCCLAIVAHLASAYNFPYEVIQLKDSDVTGNPDIAFGQLPSGIQAKCKTFPGDSNWPSEKRWAAFNTSLGGALTQNPPPVATCYEGPFQDAAKCDAAIKGSSSSLFAKENPLIPFQMWTLGNPCPIPAANNVNKFCNISSFPVYVVDATTVKHIQLAINFARNNNIRLTIKNTGHDFVGRNTGGGALQVWVHHLKAFEYLTTFQIAGYDGKAARVGAALEQYDLLGYMDASNVTLLTPGSSTVGAYGGFMQGGGFGYATSKFGLMADQVIAVEVVTADGRFVHADLKENEDLFWAIRGGGPGNFGIVTSAVVKAHDPVSFATWSFNFGTEIVGGNTTTSIQVSTDVFWKGVSAYFSHLVRINDANGIGWNSIGTTAPTSFNPRGFSFTGQVMMPAMASDEFRNFMAPMVTDLNDLGINITNPVPKWFESFPKSQYRAKGPGENVGNIRMVSRLWPRSIFEDTSSQKFTTAMAAIRSFVEDGGYSFHSVDYHPSNKVAGFPGTHSAVNPHLRTAIMHSTGFDTVSHGPDSTDEQQIAGHMRLRQYAQKWIDATPGSGSYMNEGDTEEPEFQKRLYGSNYERLYEIKKNRDPWGLFYVVTGVASDEWVVEGSRDGLPTQQGRLCRV</sequence>
<dbReference type="SUPFAM" id="SSF56176">
    <property type="entry name" value="FAD-binding/transporter-associated domain-like"/>
    <property type="match status" value="1"/>
</dbReference>
<dbReference type="InterPro" id="IPR012951">
    <property type="entry name" value="BBE"/>
</dbReference>
<proteinExistence type="inferred from homology"/>
<keyword evidence="3" id="KW-0285">Flavoprotein</keyword>
<dbReference type="Pfam" id="PF08031">
    <property type="entry name" value="BBE"/>
    <property type="match status" value="1"/>
</dbReference>
<evidence type="ECO:0000313" key="9">
    <source>
        <dbReference type="Proteomes" id="UP000799753"/>
    </source>
</evidence>
<keyword evidence="6" id="KW-0732">Signal</keyword>
<evidence type="ECO:0000256" key="2">
    <source>
        <dbReference type="ARBA" id="ARBA00005466"/>
    </source>
</evidence>
<reference evidence="8" key="1">
    <citation type="journal article" date="2020" name="Stud. Mycol.">
        <title>101 Dothideomycetes genomes: a test case for predicting lifestyles and emergence of pathogens.</title>
        <authorList>
            <person name="Haridas S."/>
            <person name="Albert R."/>
            <person name="Binder M."/>
            <person name="Bloem J."/>
            <person name="Labutti K."/>
            <person name="Salamov A."/>
            <person name="Andreopoulos B."/>
            <person name="Baker S."/>
            <person name="Barry K."/>
            <person name="Bills G."/>
            <person name="Bluhm B."/>
            <person name="Cannon C."/>
            <person name="Castanera R."/>
            <person name="Culley D."/>
            <person name="Daum C."/>
            <person name="Ezra D."/>
            <person name="Gonzalez J."/>
            <person name="Henrissat B."/>
            <person name="Kuo A."/>
            <person name="Liang C."/>
            <person name="Lipzen A."/>
            <person name="Lutzoni F."/>
            <person name="Magnuson J."/>
            <person name="Mondo S."/>
            <person name="Nolan M."/>
            <person name="Ohm R."/>
            <person name="Pangilinan J."/>
            <person name="Park H.-J."/>
            <person name="Ramirez L."/>
            <person name="Alfaro M."/>
            <person name="Sun H."/>
            <person name="Tritt A."/>
            <person name="Yoshinaga Y."/>
            <person name="Zwiers L.-H."/>
            <person name="Turgeon B."/>
            <person name="Goodwin S."/>
            <person name="Spatafora J."/>
            <person name="Crous P."/>
            <person name="Grigoriev I."/>
        </authorList>
    </citation>
    <scope>NUCLEOTIDE SEQUENCE</scope>
    <source>
        <strain evidence="8">CBS 473.64</strain>
    </source>
</reference>
<dbReference type="InterPro" id="IPR016166">
    <property type="entry name" value="FAD-bd_PCMH"/>
</dbReference>
<organism evidence="8 9">
    <name type="scientific">Massarina eburnea CBS 473.64</name>
    <dbReference type="NCBI Taxonomy" id="1395130"/>
    <lineage>
        <taxon>Eukaryota</taxon>
        <taxon>Fungi</taxon>
        <taxon>Dikarya</taxon>
        <taxon>Ascomycota</taxon>
        <taxon>Pezizomycotina</taxon>
        <taxon>Dothideomycetes</taxon>
        <taxon>Pleosporomycetidae</taxon>
        <taxon>Pleosporales</taxon>
        <taxon>Massarineae</taxon>
        <taxon>Massarinaceae</taxon>
        <taxon>Massarina</taxon>
    </lineage>
</organism>
<dbReference type="Pfam" id="PF01565">
    <property type="entry name" value="FAD_binding_4"/>
    <property type="match status" value="1"/>
</dbReference>
<evidence type="ECO:0000259" key="7">
    <source>
        <dbReference type="PROSITE" id="PS51387"/>
    </source>
</evidence>
<dbReference type="OrthoDB" id="415825at2759"/>
<dbReference type="AlphaFoldDB" id="A0A6A6SC85"/>
<evidence type="ECO:0000256" key="5">
    <source>
        <dbReference type="ARBA" id="ARBA00023002"/>
    </source>
</evidence>
<keyword evidence="4" id="KW-0274">FAD</keyword>
<evidence type="ECO:0000256" key="6">
    <source>
        <dbReference type="SAM" id="SignalP"/>
    </source>
</evidence>
<gene>
    <name evidence="8" type="ORF">P280DRAFT_180293</name>
</gene>
<evidence type="ECO:0000256" key="1">
    <source>
        <dbReference type="ARBA" id="ARBA00001974"/>
    </source>
</evidence>
<keyword evidence="5" id="KW-0560">Oxidoreductase</keyword>
<evidence type="ECO:0000313" key="8">
    <source>
        <dbReference type="EMBL" id="KAF2644807.1"/>
    </source>
</evidence>
<feature type="signal peptide" evidence="6">
    <location>
        <begin position="1"/>
        <end position="20"/>
    </location>
</feature>
<dbReference type="InterPro" id="IPR050416">
    <property type="entry name" value="FAD-linked_Oxidoreductase"/>
</dbReference>
<keyword evidence="9" id="KW-1185">Reference proteome</keyword>
<feature type="domain" description="FAD-binding PCMH-type" evidence="7">
    <location>
        <begin position="145"/>
        <end position="324"/>
    </location>
</feature>
<feature type="chain" id="PRO_5025420833" evidence="6">
    <location>
        <begin position="21"/>
        <end position="631"/>
    </location>
</feature>
<protein>
    <submittedName>
        <fullName evidence="8">FAD/FMN-containing isoamyl alcohol oxidase-like protein MreA</fullName>
    </submittedName>
</protein>
<dbReference type="PANTHER" id="PTHR42973">
    <property type="entry name" value="BINDING OXIDOREDUCTASE, PUTATIVE (AFU_ORTHOLOGUE AFUA_1G17690)-RELATED"/>
    <property type="match status" value="1"/>
</dbReference>
<dbReference type="InterPro" id="IPR036318">
    <property type="entry name" value="FAD-bd_PCMH-like_sf"/>
</dbReference>
<dbReference type="PROSITE" id="PS51387">
    <property type="entry name" value="FAD_PCMH"/>
    <property type="match status" value="1"/>
</dbReference>
<dbReference type="GO" id="GO:0016491">
    <property type="term" value="F:oxidoreductase activity"/>
    <property type="evidence" value="ECO:0007669"/>
    <property type="project" value="UniProtKB-KW"/>
</dbReference>